<dbReference type="AlphaFoldDB" id="A0A239J7W3"/>
<proteinExistence type="predicted"/>
<feature type="compositionally biased region" description="Polar residues" evidence="1">
    <location>
        <begin position="36"/>
        <end position="47"/>
    </location>
</feature>
<gene>
    <name evidence="2" type="ORF">SAMN05216252_112127</name>
</gene>
<evidence type="ECO:0000256" key="1">
    <source>
        <dbReference type="SAM" id="MobiDB-lite"/>
    </source>
</evidence>
<evidence type="ECO:0000313" key="2">
    <source>
        <dbReference type="EMBL" id="SNT01869.1"/>
    </source>
</evidence>
<feature type="compositionally biased region" description="Basic and acidic residues" evidence="1">
    <location>
        <begin position="53"/>
        <end position="65"/>
    </location>
</feature>
<name>A0A239J7W3_9ACTN</name>
<feature type="region of interest" description="Disordered" evidence="1">
    <location>
        <begin position="33"/>
        <end position="103"/>
    </location>
</feature>
<dbReference type="Proteomes" id="UP000198280">
    <property type="component" value="Unassembled WGS sequence"/>
</dbReference>
<reference evidence="2 3" key="1">
    <citation type="submission" date="2017-06" db="EMBL/GenBank/DDBJ databases">
        <authorList>
            <person name="Kim H.J."/>
            <person name="Triplett B.A."/>
        </authorList>
    </citation>
    <scope>NUCLEOTIDE SEQUENCE [LARGE SCALE GENOMIC DNA]</scope>
    <source>
        <strain evidence="2 3">CGMCC 4.1858</strain>
    </source>
</reference>
<dbReference type="EMBL" id="FZOF01000012">
    <property type="protein sequence ID" value="SNT01869.1"/>
    <property type="molecule type" value="Genomic_DNA"/>
</dbReference>
<protein>
    <submittedName>
        <fullName evidence="2">Uncharacterized protein</fullName>
    </submittedName>
</protein>
<keyword evidence="3" id="KW-1185">Reference proteome</keyword>
<feature type="compositionally biased region" description="Low complexity" evidence="1">
    <location>
        <begin position="93"/>
        <end position="102"/>
    </location>
</feature>
<sequence length="123" mass="13311">MRGQLQALLAVGLLRNVSVQVLRRSAVRRCSWRRGSANTPPMQSARETSALYGDDHGGNRVERPDGVPPRRGTGRGAPLRTVRRVPPVRHDAVSASAASGSAPVRATPAYQRALDFGMRSWVS</sequence>
<evidence type="ECO:0000313" key="3">
    <source>
        <dbReference type="Proteomes" id="UP000198280"/>
    </source>
</evidence>
<organism evidence="2 3">
    <name type="scientific">Actinacidiphila glaucinigra</name>
    <dbReference type="NCBI Taxonomy" id="235986"/>
    <lineage>
        <taxon>Bacteria</taxon>
        <taxon>Bacillati</taxon>
        <taxon>Actinomycetota</taxon>
        <taxon>Actinomycetes</taxon>
        <taxon>Kitasatosporales</taxon>
        <taxon>Streptomycetaceae</taxon>
        <taxon>Actinacidiphila</taxon>
    </lineage>
</organism>
<accession>A0A239J7W3</accession>